<evidence type="ECO:0000256" key="5">
    <source>
        <dbReference type="ARBA" id="ARBA00022840"/>
    </source>
</evidence>
<evidence type="ECO:0000256" key="6">
    <source>
        <dbReference type="SAM" id="MobiDB-lite"/>
    </source>
</evidence>
<name>A0AAN7RFJ6_TRANT</name>
<dbReference type="EMBL" id="JAXQNO010000001">
    <property type="protein sequence ID" value="KAK4804529.1"/>
    <property type="molecule type" value="Genomic_DNA"/>
</dbReference>
<feature type="region of interest" description="Disordered" evidence="6">
    <location>
        <begin position="337"/>
        <end position="374"/>
    </location>
</feature>
<dbReference type="PANTHER" id="PTHR46116:SF41">
    <property type="entry name" value="UBIQUITIN-CONJUGATING ENZYME E2 25-RELATED"/>
    <property type="match status" value="1"/>
</dbReference>
<reference evidence="8 9" key="1">
    <citation type="journal article" date="2023" name="Hortic Res">
        <title>Pangenome of water caltrop reveals structural variations and asymmetric subgenome divergence after allopolyploidization.</title>
        <authorList>
            <person name="Zhang X."/>
            <person name="Chen Y."/>
            <person name="Wang L."/>
            <person name="Yuan Y."/>
            <person name="Fang M."/>
            <person name="Shi L."/>
            <person name="Lu R."/>
            <person name="Comes H.P."/>
            <person name="Ma Y."/>
            <person name="Chen Y."/>
            <person name="Huang G."/>
            <person name="Zhou Y."/>
            <person name="Zheng Z."/>
            <person name="Qiu Y."/>
        </authorList>
    </citation>
    <scope>NUCLEOTIDE SEQUENCE [LARGE SCALE GENOMIC DNA]</scope>
    <source>
        <strain evidence="8">F231</strain>
    </source>
</reference>
<feature type="region of interest" description="Disordered" evidence="6">
    <location>
        <begin position="271"/>
        <end position="296"/>
    </location>
</feature>
<dbReference type="SMART" id="SM00212">
    <property type="entry name" value="UBCc"/>
    <property type="match status" value="1"/>
</dbReference>
<dbReference type="Pfam" id="PF00179">
    <property type="entry name" value="UQ_con"/>
    <property type="match status" value="1"/>
</dbReference>
<gene>
    <name evidence="8" type="ORF">SAY86_004346</name>
</gene>
<evidence type="ECO:0000313" key="9">
    <source>
        <dbReference type="Proteomes" id="UP001346149"/>
    </source>
</evidence>
<dbReference type="InterPro" id="IPR000608">
    <property type="entry name" value="UBC"/>
</dbReference>
<proteinExistence type="predicted"/>
<evidence type="ECO:0000256" key="2">
    <source>
        <dbReference type="ARBA" id="ARBA00022679"/>
    </source>
</evidence>
<dbReference type="InterPro" id="IPR016135">
    <property type="entry name" value="UBQ-conjugating_enzyme/RWD"/>
</dbReference>
<feature type="compositionally biased region" description="Low complexity" evidence="6">
    <location>
        <begin position="342"/>
        <end position="356"/>
    </location>
</feature>
<accession>A0AAN7RFJ6</accession>
<feature type="domain" description="UBC core" evidence="7">
    <location>
        <begin position="512"/>
        <end position="672"/>
    </location>
</feature>
<keyword evidence="2" id="KW-0808">Transferase</keyword>
<dbReference type="GO" id="GO:0061631">
    <property type="term" value="F:ubiquitin conjugating enzyme activity"/>
    <property type="evidence" value="ECO:0007669"/>
    <property type="project" value="UniProtKB-EC"/>
</dbReference>
<comment type="caution">
    <text evidence="8">The sequence shown here is derived from an EMBL/GenBank/DDBJ whole genome shotgun (WGS) entry which is preliminary data.</text>
</comment>
<keyword evidence="5" id="KW-0067">ATP-binding</keyword>
<feature type="compositionally biased region" description="Polar residues" evidence="6">
    <location>
        <begin position="279"/>
        <end position="296"/>
    </location>
</feature>
<dbReference type="EC" id="2.3.2.23" evidence="1"/>
<dbReference type="GO" id="GO:0005524">
    <property type="term" value="F:ATP binding"/>
    <property type="evidence" value="ECO:0007669"/>
    <property type="project" value="UniProtKB-KW"/>
</dbReference>
<evidence type="ECO:0000256" key="3">
    <source>
        <dbReference type="ARBA" id="ARBA00022741"/>
    </source>
</evidence>
<evidence type="ECO:0000259" key="7">
    <source>
        <dbReference type="PROSITE" id="PS50127"/>
    </source>
</evidence>
<dbReference type="SUPFAM" id="SSF54495">
    <property type="entry name" value="UBC-like"/>
    <property type="match status" value="1"/>
</dbReference>
<sequence>MQPQPSPPLAIRSPRTSSTKSLSLSLQRSSGLSLARVFLCVLSFFSPLCNRKRALLVADSSSMDADVIEIPPPFSRSSKPMKQKEALVYEIIDIESDEEIDNSGIIQKELKGKGKAMMDISHSHLNGYSKESLPGYIYIPPVGFVGEENETEPGIKEELPHTSVADGMIYDLTADDDDDYMDYIFEDAFHVDNDYDLLLQAHFDTMDVPPGVEAPVPWLPGMVKGEMKSDGVNSVNSVHSSGSLLAETEGVLKEAESFGVTESSQFEMSGTYTSTSYSHGQASSLSQPPQMDQSTPWLSMLSMNSKKNRAGSQRKSSSKKFSFGLESFKSRRLLESFRNKKPPASSSNSTNFSPPNQLAGFKNPSKSDTPNWGPSMPVGINKETVLHGSSFSCSLPTIPGSSSYPSFPPQIFLKDKTSTDPPKTWLKDPSKYSFNHSYTSAYSSYVQPFAPSVHTLPEKEVDSQLPQSLSGSNTDGIADMLRRLENFKHFDTVQDHSDHHYNDSAVKRPSKSWTKRIQEEWKILQKDLPDTIYIRVYETRMDILRAVIVGAEGTPYHDGLYFFDAFFPSGYPKCPPQVCYHSRGIRLNPNLYNCGKVCLSLLNTWSGQKNEKWMPGVSTMLQVLVSIQGLILNEKPYFNEPGFESSQGSADGEKMSLKYNEDTFILSLRTMTYMIRKPPKHFEDFVTGHFFRRANDILTACKAYMEGSLVGSPVRGVPSIHVGEKDCSSEFQQTLGAYVRILAKAFMEIGVKDCEKFLDLPPPIKEIKRQVGGFTLIDPQFPVI</sequence>
<dbReference type="FunFam" id="3.10.110.10:FF:000028">
    <property type="entry name" value="Probable ubiquitin-conjugating enzyme E2 23"/>
    <property type="match status" value="1"/>
</dbReference>
<evidence type="ECO:0000256" key="1">
    <source>
        <dbReference type="ARBA" id="ARBA00012486"/>
    </source>
</evidence>
<evidence type="ECO:0000256" key="4">
    <source>
        <dbReference type="ARBA" id="ARBA00022786"/>
    </source>
</evidence>
<keyword evidence="3" id="KW-0547">Nucleotide-binding</keyword>
<protein>
    <recommendedName>
        <fullName evidence="1">E2 ubiquitin-conjugating enzyme</fullName>
        <ecNumber evidence="1">2.3.2.23</ecNumber>
    </recommendedName>
</protein>
<dbReference type="CDD" id="cd23837">
    <property type="entry name" value="UBCc_UBE2O"/>
    <property type="match status" value="1"/>
</dbReference>
<evidence type="ECO:0000313" key="8">
    <source>
        <dbReference type="EMBL" id="KAK4804529.1"/>
    </source>
</evidence>
<keyword evidence="4" id="KW-0833">Ubl conjugation pathway</keyword>
<dbReference type="PROSITE" id="PS50127">
    <property type="entry name" value="UBC_2"/>
    <property type="match status" value="1"/>
</dbReference>
<dbReference type="PANTHER" id="PTHR46116">
    <property type="entry name" value="(E3-INDEPENDENT) E2 UBIQUITIN-CONJUGATING ENZYME"/>
    <property type="match status" value="1"/>
</dbReference>
<dbReference type="Gene3D" id="3.10.110.10">
    <property type="entry name" value="Ubiquitin Conjugating Enzyme"/>
    <property type="match status" value="1"/>
</dbReference>
<dbReference type="AlphaFoldDB" id="A0AAN7RFJ6"/>
<organism evidence="8 9">
    <name type="scientific">Trapa natans</name>
    <name type="common">Water chestnut</name>
    <dbReference type="NCBI Taxonomy" id="22666"/>
    <lineage>
        <taxon>Eukaryota</taxon>
        <taxon>Viridiplantae</taxon>
        <taxon>Streptophyta</taxon>
        <taxon>Embryophyta</taxon>
        <taxon>Tracheophyta</taxon>
        <taxon>Spermatophyta</taxon>
        <taxon>Magnoliopsida</taxon>
        <taxon>eudicotyledons</taxon>
        <taxon>Gunneridae</taxon>
        <taxon>Pentapetalae</taxon>
        <taxon>rosids</taxon>
        <taxon>malvids</taxon>
        <taxon>Myrtales</taxon>
        <taxon>Lythraceae</taxon>
        <taxon>Trapa</taxon>
    </lineage>
</organism>
<dbReference type="Proteomes" id="UP001346149">
    <property type="component" value="Unassembled WGS sequence"/>
</dbReference>
<keyword evidence="9" id="KW-1185">Reference proteome</keyword>